<dbReference type="Proteomes" id="UP000006911">
    <property type="component" value="Unassembled WGS sequence"/>
</dbReference>
<name>D5G9I1_TUBMM</name>
<keyword evidence="3" id="KW-1185">Reference proteome</keyword>
<evidence type="ECO:0000313" key="2">
    <source>
        <dbReference type="EMBL" id="CAZ81174.1"/>
    </source>
</evidence>
<dbReference type="GO" id="GO:0043829">
    <property type="term" value="F:tRNA-specific adenosine-37 deaminase activity"/>
    <property type="evidence" value="ECO:0007669"/>
    <property type="project" value="TreeGrafter"/>
</dbReference>
<dbReference type="RefSeq" id="XP_002836983.1">
    <property type="nucleotide sequence ID" value="XM_002836937.1"/>
</dbReference>
<dbReference type="Pfam" id="PF02137">
    <property type="entry name" value="A_deamin"/>
    <property type="match status" value="1"/>
</dbReference>
<dbReference type="GeneID" id="9184247"/>
<sequence length="408" mass="44029">MDSLEDSVASAVLSAYVDLPNKSKPLGRGGINEWVPLSGIVLECGEGTSRLTAVALGTGMKCLPKDKIPFAGGMVLHDSHAEMLAIRGLNCFLLEECQSLSADRLFVSKFIRRRSQQEISQQSPQPFTLRESVLIHFYSSEAPCGDASMELTMAVQDDPTPWTILPLAPASSTSPRALGQPRTLLQGRQYFSELGFVRTKPGRTDSLPTLSKSCSDKLSVRQVISALLSPTTLLISPENAYIMTVILPTTSYCPNACARAFSTTGRMAPLVDRKFEGGYKFSPFAVRTTNLSFGFSKRVIGTGAIGSNISAVWVKGRSVETLIGGVLQGRKQFASGIKGASMICKMMIWRLAQKVAEAEGIDGVGGERYGSVKLGVKMVARNEAKEMTREVLGGWVKNGGDDFGNVRE</sequence>
<dbReference type="PROSITE" id="PS50141">
    <property type="entry name" value="A_DEAMIN_EDITASE"/>
    <property type="match status" value="1"/>
</dbReference>
<dbReference type="GO" id="GO:0002100">
    <property type="term" value="P:tRNA wobble adenosine to inosine editing"/>
    <property type="evidence" value="ECO:0007669"/>
    <property type="project" value="InterPro"/>
</dbReference>
<dbReference type="eggNOG" id="KOG2777">
    <property type="taxonomic scope" value="Eukaryota"/>
</dbReference>
<dbReference type="EMBL" id="FN430061">
    <property type="protein sequence ID" value="CAZ81174.1"/>
    <property type="molecule type" value="Genomic_DNA"/>
</dbReference>
<organism evidence="2 3">
    <name type="scientific">Tuber melanosporum (strain Mel28)</name>
    <name type="common">Perigord black truffle</name>
    <dbReference type="NCBI Taxonomy" id="656061"/>
    <lineage>
        <taxon>Eukaryota</taxon>
        <taxon>Fungi</taxon>
        <taxon>Dikarya</taxon>
        <taxon>Ascomycota</taxon>
        <taxon>Pezizomycotina</taxon>
        <taxon>Pezizomycetes</taxon>
        <taxon>Pezizales</taxon>
        <taxon>Tuberaceae</taxon>
        <taxon>Tuber</taxon>
    </lineage>
</organism>
<dbReference type="KEGG" id="tml:GSTUM_00003411001"/>
<dbReference type="InterPro" id="IPR042935">
    <property type="entry name" value="Tad1"/>
</dbReference>
<dbReference type="FunCoup" id="D5G9I1">
    <property type="interactions" value="238"/>
</dbReference>
<dbReference type="GO" id="GO:0003723">
    <property type="term" value="F:RNA binding"/>
    <property type="evidence" value="ECO:0007669"/>
    <property type="project" value="InterPro"/>
</dbReference>
<dbReference type="STRING" id="656061.D5G9I1"/>
<evidence type="ECO:0000259" key="1">
    <source>
        <dbReference type="PROSITE" id="PS50141"/>
    </source>
</evidence>
<dbReference type="PANTHER" id="PTHR47803">
    <property type="entry name" value="TRNA-SPECIFIC ADENOSINE DEAMINASE 1"/>
    <property type="match status" value="1"/>
</dbReference>
<reference evidence="2 3" key="1">
    <citation type="journal article" date="2010" name="Nature">
        <title>Perigord black truffle genome uncovers evolutionary origins and mechanisms of symbiosis.</title>
        <authorList>
            <person name="Martin F."/>
            <person name="Kohler A."/>
            <person name="Murat C."/>
            <person name="Balestrini R."/>
            <person name="Coutinho P.M."/>
            <person name="Jaillon O."/>
            <person name="Montanini B."/>
            <person name="Morin E."/>
            <person name="Noel B."/>
            <person name="Percudani R."/>
            <person name="Porcel B."/>
            <person name="Rubini A."/>
            <person name="Amicucci A."/>
            <person name="Amselem J."/>
            <person name="Anthouard V."/>
            <person name="Arcioni S."/>
            <person name="Artiguenave F."/>
            <person name="Aury J.M."/>
            <person name="Ballario P."/>
            <person name="Bolchi A."/>
            <person name="Brenna A."/>
            <person name="Brun A."/>
            <person name="Buee M."/>
            <person name="Cantarel B."/>
            <person name="Chevalier G."/>
            <person name="Couloux A."/>
            <person name="Da Silva C."/>
            <person name="Denoeud F."/>
            <person name="Duplessis S."/>
            <person name="Ghignone S."/>
            <person name="Hilselberger B."/>
            <person name="Iotti M."/>
            <person name="Marcais B."/>
            <person name="Mello A."/>
            <person name="Miranda M."/>
            <person name="Pacioni G."/>
            <person name="Quesneville H."/>
            <person name="Riccioni C."/>
            <person name="Ruotolo R."/>
            <person name="Splivallo R."/>
            <person name="Stocchi V."/>
            <person name="Tisserant E."/>
            <person name="Viscomi A.R."/>
            <person name="Zambonelli A."/>
            <person name="Zampieri E."/>
            <person name="Henrissat B."/>
            <person name="Lebrun M.H."/>
            <person name="Paolocci F."/>
            <person name="Bonfante P."/>
            <person name="Ottonello S."/>
            <person name="Wincker P."/>
        </authorList>
    </citation>
    <scope>NUCLEOTIDE SEQUENCE [LARGE SCALE GENOMIC DNA]</scope>
    <source>
        <strain evidence="2 3">Mel28</strain>
    </source>
</reference>
<dbReference type="PANTHER" id="PTHR47803:SF1">
    <property type="entry name" value="TRNA-SPECIFIC ADENOSINE DEAMINASE 1"/>
    <property type="match status" value="1"/>
</dbReference>
<feature type="domain" description="A to I editase" evidence="1">
    <location>
        <begin position="55"/>
        <end position="377"/>
    </location>
</feature>
<accession>D5G9I1</accession>
<evidence type="ECO:0000313" key="3">
    <source>
        <dbReference type="Proteomes" id="UP000006911"/>
    </source>
</evidence>
<protein>
    <submittedName>
        <fullName evidence="2">(Perigord truffle) hypothetical protein</fullName>
    </submittedName>
</protein>
<dbReference type="OMA" id="PDIKIYM"/>
<dbReference type="HOGENOM" id="CLU_005382_2_1_1"/>
<dbReference type="InterPro" id="IPR002466">
    <property type="entry name" value="A_deamin"/>
</dbReference>
<dbReference type="SMART" id="SM00552">
    <property type="entry name" value="ADEAMc"/>
    <property type="match status" value="1"/>
</dbReference>
<dbReference type="AlphaFoldDB" id="D5G9I1"/>
<proteinExistence type="predicted"/>
<dbReference type="InParanoid" id="D5G9I1"/>
<gene>
    <name evidence="2" type="ORF">GSTUM_00003411001</name>
</gene>